<dbReference type="InterPro" id="IPR024370">
    <property type="entry name" value="PBP_domain"/>
</dbReference>
<evidence type="ECO:0000256" key="2">
    <source>
        <dbReference type="ARBA" id="ARBA00004193"/>
    </source>
</evidence>
<evidence type="ECO:0000256" key="3">
    <source>
        <dbReference type="ARBA" id="ARBA00008725"/>
    </source>
</evidence>
<accession>A0A2T2WJA6</accession>
<keyword evidence="7" id="KW-0564">Palmitate</keyword>
<comment type="similarity">
    <text evidence="3">Belongs to the PstS family.</text>
</comment>
<dbReference type="SUPFAM" id="SSF53850">
    <property type="entry name" value="Periplasmic binding protein-like II"/>
    <property type="match status" value="1"/>
</dbReference>
<feature type="signal peptide" evidence="9">
    <location>
        <begin position="1"/>
        <end position="21"/>
    </location>
</feature>
<dbReference type="PANTHER" id="PTHR30570">
    <property type="entry name" value="PERIPLASMIC PHOSPHATE BINDING COMPONENT OF PHOSPHATE ABC TRANSPORTER"/>
    <property type="match status" value="1"/>
</dbReference>
<feature type="domain" description="PBP" evidence="10">
    <location>
        <begin position="25"/>
        <end position="201"/>
    </location>
</feature>
<comment type="subcellular location">
    <subcellularLocation>
        <location evidence="2">Cell membrane</location>
        <topology evidence="2">Lipid-anchor</topology>
    </subcellularLocation>
</comment>
<comment type="caution">
    <text evidence="11">The sequence shown here is derived from an EMBL/GenBank/DDBJ whole genome shotgun (WGS) entry which is preliminary data.</text>
</comment>
<dbReference type="GO" id="GO:0005886">
    <property type="term" value="C:plasma membrane"/>
    <property type="evidence" value="ECO:0007669"/>
    <property type="project" value="UniProtKB-SubCell"/>
</dbReference>
<keyword evidence="8" id="KW-0449">Lipoprotein</keyword>
<dbReference type="Gene3D" id="3.40.190.10">
    <property type="entry name" value="Periplasmic binding protein-like II"/>
    <property type="match status" value="2"/>
</dbReference>
<evidence type="ECO:0000256" key="1">
    <source>
        <dbReference type="ARBA" id="ARBA00002841"/>
    </source>
</evidence>
<evidence type="ECO:0000256" key="5">
    <source>
        <dbReference type="ARBA" id="ARBA00022592"/>
    </source>
</evidence>
<comment type="function">
    <text evidence="1">Part of the ABC transporter complex PstSACB involved in phosphate import.</text>
</comment>
<dbReference type="Pfam" id="PF12849">
    <property type="entry name" value="PBP_like_2"/>
    <property type="match status" value="1"/>
</dbReference>
<comment type="subunit">
    <text evidence="4">The complex is composed of two ATP-binding proteins (PstB), two transmembrane proteins (PstC and PstA) and a solute-binding protein (PstS).</text>
</comment>
<keyword evidence="6 9" id="KW-0732">Signal</keyword>
<dbReference type="GO" id="GO:0006817">
    <property type="term" value="P:phosphate ion transport"/>
    <property type="evidence" value="ECO:0007669"/>
    <property type="project" value="UniProtKB-KW"/>
</dbReference>
<evidence type="ECO:0000313" key="11">
    <source>
        <dbReference type="EMBL" id="PSR22310.1"/>
    </source>
</evidence>
<feature type="chain" id="PRO_5039407767" evidence="9">
    <location>
        <begin position="22"/>
        <end position="262"/>
    </location>
</feature>
<evidence type="ECO:0000313" key="12">
    <source>
        <dbReference type="Proteomes" id="UP000241848"/>
    </source>
</evidence>
<evidence type="ECO:0000256" key="7">
    <source>
        <dbReference type="ARBA" id="ARBA00023139"/>
    </source>
</evidence>
<evidence type="ECO:0000256" key="8">
    <source>
        <dbReference type="ARBA" id="ARBA00023288"/>
    </source>
</evidence>
<evidence type="ECO:0000256" key="4">
    <source>
        <dbReference type="ARBA" id="ARBA00011529"/>
    </source>
</evidence>
<dbReference type="EMBL" id="PXYV01000019">
    <property type="protein sequence ID" value="PSR22310.1"/>
    <property type="molecule type" value="Genomic_DNA"/>
</dbReference>
<protein>
    <submittedName>
        <fullName evidence="11">Phosphate ABC transporter substrate-binding protein</fullName>
    </submittedName>
</protein>
<proteinExistence type="inferred from homology"/>
<evidence type="ECO:0000259" key="10">
    <source>
        <dbReference type="Pfam" id="PF12849"/>
    </source>
</evidence>
<evidence type="ECO:0000256" key="6">
    <source>
        <dbReference type="ARBA" id="ARBA00022729"/>
    </source>
</evidence>
<dbReference type="PANTHER" id="PTHR30570:SF1">
    <property type="entry name" value="PHOSPHATE-BINDING PROTEIN PSTS"/>
    <property type="match status" value="1"/>
</dbReference>
<dbReference type="Proteomes" id="UP000241848">
    <property type="component" value="Unassembled WGS sequence"/>
</dbReference>
<dbReference type="InterPro" id="IPR050811">
    <property type="entry name" value="Phosphate_ABC_transporter"/>
</dbReference>
<evidence type="ECO:0000256" key="9">
    <source>
        <dbReference type="SAM" id="SignalP"/>
    </source>
</evidence>
<name>A0A2T2WJA6_9FIRM</name>
<keyword evidence="5" id="KW-0592">Phosphate transport</keyword>
<gene>
    <name evidence="11" type="ORF">C7B45_07315</name>
</gene>
<reference evidence="11 12" key="1">
    <citation type="journal article" date="2014" name="BMC Genomics">
        <title>Comparison of environmental and isolate Sulfobacillus genomes reveals diverse carbon, sulfur, nitrogen, and hydrogen metabolisms.</title>
        <authorList>
            <person name="Justice N.B."/>
            <person name="Norman A."/>
            <person name="Brown C.T."/>
            <person name="Singh A."/>
            <person name="Thomas B.C."/>
            <person name="Banfield J.F."/>
        </authorList>
    </citation>
    <scope>NUCLEOTIDE SEQUENCE [LARGE SCALE GENOMIC DNA]</scope>
    <source>
        <strain evidence="11">AMDSBA3</strain>
    </source>
</reference>
<sequence length="262" mass="27862">MTWLMGLIVALACLSSSGVLSVRSQHLTMVGATSALPYLRRAVAGWEAEHPGYTVSVSGGGSVAGLIEVSRGRADIGVSDVRPNQVLTGKVDLQSLALGRLPILFIAHLAVGVRNLSRAQLQRLLMGQSTNWKAVGGTHTPVIVMTRPLASGSLEIVQHEVLRGGRVTPRAIVALSNGAMLAAVQETPGALGFVESGNIPAKVAVLAVDGQVFHPHNAGQWPFYAVPRLYWRPQASASVKSLALYLATREYRPQYGIFDRVS</sequence>
<organism evidence="11 12">
    <name type="scientific">Sulfobacillus acidophilus</name>
    <dbReference type="NCBI Taxonomy" id="53633"/>
    <lineage>
        <taxon>Bacteria</taxon>
        <taxon>Bacillati</taxon>
        <taxon>Bacillota</taxon>
        <taxon>Clostridia</taxon>
        <taxon>Eubacteriales</taxon>
        <taxon>Clostridiales Family XVII. Incertae Sedis</taxon>
        <taxon>Sulfobacillus</taxon>
    </lineage>
</organism>
<keyword evidence="5" id="KW-0813">Transport</keyword>
<dbReference type="AlphaFoldDB" id="A0A2T2WJA6"/>